<evidence type="ECO:0000313" key="6">
    <source>
        <dbReference type="Proteomes" id="UP000293568"/>
    </source>
</evidence>
<dbReference type="Pfam" id="PF12833">
    <property type="entry name" value="HTH_18"/>
    <property type="match status" value="1"/>
</dbReference>
<keyword evidence="2" id="KW-0238">DNA-binding</keyword>
<sequence>MAISTSGLTYNHLTPYIRSEACLYGSHSAVARKGWVCGKHLHHMMTEFNLVFKGKTTVTVGSAEFVQQEGDLLIVSPMQMHDFRVDESDEMHYFTMHVQLPDPYFIELLERENINLYPGGHPVNEALTPYIRQIASALSGEVNSRIGLFANLYAICYELEKQLSTNRRPDGGWQPSTPYRIAKEIERLVVADGQEQQAANTTNDNWLEQISQQMGVSRRHAHRVFRQAYGMSPRQYLMVLKRQEAMQMLAGSRDTIETVAHRVGYENVQSFSRQFTEWTGYTPSEFRKLESSGVHHLTPLEL</sequence>
<dbReference type="InterPro" id="IPR014710">
    <property type="entry name" value="RmlC-like_jellyroll"/>
</dbReference>
<dbReference type="RefSeq" id="WP_129437902.1">
    <property type="nucleotide sequence ID" value="NZ_CP035492.1"/>
</dbReference>
<dbReference type="SMART" id="SM00342">
    <property type="entry name" value="HTH_ARAC"/>
    <property type="match status" value="1"/>
</dbReference>
<dbReference type="GO" id="GO:0003700">
    <property type="term" value="F:DNA-binding transcription factor activity"/>
    <property type="evidence" value="ECO:0007669"/>
    <property type="project" value="InterPro"/>
</dbReference>
<dbReference type="EMBL" id="CP035492">
    <property type="protein sequence ID" value="QAY65385.1"/>
    <property type="molecule type" value="Genomic_DNA"/>
</dbReference>
<dbReference type="SUPFAM" id="SSF46689">
    <property type="entry name" value="Homeodomain-like"/>
    <property type="match status" value="2"/>
</dbReference>
<dbReference type="PANTHER" id="PTHR43280">
    <property type="entry name" value="ARAC-FAMILY TRANSCRIPTIONAL REGULATOR"/>
    <property type="match status" value="1"/>
</dbReference>
<dbReference type="Gene3D" id="2.60.120.10">
    <property type="entry name" value="Jelly Rolls"/>
    <property type="match status" value="1"/>
</dbReference>
<evidence type="ECO:0000313" key="5">
    <source>
        <dbReference type="EMBL" id="QAY65385.1"/>
    </source>
</evidence>
<dbReference type="KEGG" id="pprt:ET464_02295"/>
<dbReference type="InterPro" id="IPR003313">
    <property type="entry name" value="AraC-bd"/>
</dbReference>
<keyword evidence="3" id="KW-0804">Transcription</keyword>
<dbReference type="CDD" id="cd02208">
    <property type="entry name" value="cupin_RmlC-like"/>
    <property type="match status" value="1"/>
</dbReference>
<dbReference type="AlphaFoldDB" id="A0A4P6ESI8"/>
<dbReference type="GO" id="GO:0043565">
    <property type="term" value="F:sequence-specific DNA binding"/>
    <property type="evidence" value="ECO:0007669"/>
    <property type="project" value="InterPro"/>
</dbReference>
<dbReference type="InterPro" id="IPR037923">
    <property type="entry name" value="HTH-like"/>
</dbReference>
<organism evidence="5 6">
    <name type="scientific">Paenibacillus protaetiae</name>
    <dbReference type="NCBI Taxonomy" id="2509456"/>
    <lineage>
        <taxon>Bacteria</taxon>
        <taxon>Bacillati</taxon>
        <taxon>Bacillota</taxon>
        <taxon>Bacilli</taxon>
        <taxon>Bacillales</taxon>
        <taxon>Paenibacillaceae</taxon>
        <taxon>Paenibacillus</taxon>
    </lineage>
</organism>
<evidence type="ECO:0000256" key="2">
    <source>
        <dbReference type="ARBA" id="ARBA00023125"/>
    </source>
</evidence>
<dbReference type="PRINTS" id="PR00032">
    <property type="entry name" value="HTHARAC"/>
</dbReference>
<dbReference type="OrthoDB" id="1975977at2"/>
<keyword evidence="1" id="KW-0805">Transcription regulation</keyword>
<reference evidence="5 6" key="1">
    <citation type="submission" date="2019-01" db="EMBL/GenBank/DDBJ databases">
        <title>Genome sequencing of strain FW100M-2.</title>
        <authorList>
            <person name="Heo J."/>
            <person name="Kim S.-J."/>
            <person name="Kim J.-S."/>
            <person name="Hong S.-B."/>
            <person name="Kwon S.-W."/>
        </authorList>
    </citation>
    <scope>NUCLEOTIDE SEQUENCE [LARGE SCALE GENOMIC DNA]</scope>
    <source>
        <strain evidence="5 6">FW100M-2</strain>
    </source>
</reference>
<keyword evidence="6" id="KW-1185">Reference proteome</keyword>
<name>A0A4P6ESI8_9BACL</name>
<gene>
    <name evidence="5" type="ORF">ET464_02295</name>
</gene>
<feature type="domain" description="HTH araC/xylS-type" evidence="4">
    <location>
        <begin position="207"/>
        <end position="289"/>
    </location>
</feature>
<dbReference type="Proteomes" id="UP000293568">
    <property type="component" value="Chromosome"/>
</dbReference>
<dbReference type="InterPro" id="IPR018060">
    <property type="entry name" value="HTH_AraC"/>
</dbReference>
<dbReference type="Pfam" id="PF02311">
    <property type="entry name" value="AraC_binding"/>
    <property type="match status" value="1"/>
</dbReference>
<dbReference type="InterPro" id="IPR020449">
    <property type="entry name" value="Tscrpt_reg_AraC-type_HTH"/>
</dbReference>
<accession>A0A4P6ESI8</accession>
<evidence type="ECO:0000256" key="3">
    <source>
        <dbReference type="ARBA" id="ARBA00023163"/>
    </source>
</evidence>
<proteinExistence type="predicted"/>
<dbReference type="SUPFAM" id="SSF51215">
    <property type="entry name" value="Regulatory protein AraC"/>
    <property type="match status" value="1"/>
</dbReference>
<dbReference type="PROSITE" id="PS01124">
    <property type="entry name" value="HTH_ARAC_FAMILY_2"/>
    <property type="match status" value="1"/>
</dbReference>
<evidence type="ECO:0000256" key="1">
    <source>
        <dbReference type="ARBA" id="ARBA00023015"/>
    </source>
</evidence>
<dbReference type="InterPro" id="IPR009057">
    <property type="entry name" value="Homeodomain-like_sf"/>
</dbReference>
<evidence type="ECO:0000259" key="4">
    <source>
        <dbReference type="PROSITE" id="PS01124"/>
    </source>
</evidence>
<dbReference type="Gene3D" id="1.10.10.60">
    <property type="entry name" value="Homeodomain-like"/>
    <property type="match status" value="2"/>
</dbReference>
<dbReference type="PANTHER" id="PTHR43280:SF2">
    <property type="entry name" value="HTH-TYPE TRANSCRIPTIONAL REGULATOR EXSA"/>
    <property type="match status" value="1"/>
</dbReference>
<protein>
    <submittedName>
        <fullName evidence="5">AraC family transcriptional regulator</fullName>
    </submittedName>
</protein>